<reference evidence="1 2" key="1">
    <citation type="submission" date="2017-10" db="EMBL/GenBank/DDBJ databases">
        <title>Extensive intraspecific genome diversity in a model arbuscular mycorrhizal fungus.</title>
        <authorList>
            <person name="Chen E.C.H."/>
            <person name="Morin E."/>
            <person name="Baudet D."/>
            <person name="Noel J."/>
            <person name="Ndikumana S."/>
            <person name="Charron P."/>
            <person name="St-Onge C."/>
            <person name="Giorgi J."/>
            <person name="Grigoriev I.V."/>
            <person name="Roux C."/>
            <person name="Martin F.M."/>
            <person name="Corradi N."/>
        </authorList>
    </citation>
    <scope>NUCLEOTIDE SEQUENCE [LARGE SCALE GENOMIC DNA]</scope>
    <source>
        <strain evidence="1 2">A1</strain>
    </source>
</reference>
<gene>
    <name evidence="1" type="ORF">RhiirA1_451711</name>
</gene>
<organism evidence="1 2">
    <name type="scientific">Rhizophagus irregularis</name>
    <dbReference type="NCBI Taxonomy" id="588596"/>
    <lineage>
        <taxon>Eukaryota</taxon>
        <taxon>Fungi</taxon>
        <taxon>Fungi incertae sedis</taxon>
        <taxon>Mucoromycota</taxon>
        <taxon>Glomeromycotina</taxon>
        <taxon>Glomeromycetes</taxon>
        <taxon>Glomerales</taxon>
        <taxon>Glomeraceae</taxon>
        <taxon>Rhizophagus</taxon>
    </lineage>
</organism>
<evidence type="ECO:0000313" key="2">
    <source>
        <dbReference type="Proteomes" id="UP000232688"/>
    </source>
</evidence>
<accession>A0A2N0SBM9</accession>
<dbReference type="VEuPathDB" id="FungiDB:RhiirFUN_002063"/>
<dbReference type="AlphaFoldDB" id="A0A2N0SBM9"/>
<sequence length="70" mass="8139">MNYELTQNLSKDTSNLVKDTSVHDSNYFKKAFSEQWARKEEEFFISNQPNISPTVFEVLIKLIVLNILAT</sequence>
<comment type="caution">
    <text evidence="1">The sequence shown here is derived from an EMBL/GenBank/DDBJ whole genome shotgun (WGS) entry which is preliminary data.</text>
</comment>
<dbReference type="OrthoDB" id="8789982at2759"/>
<dbReference type="EMBL" id="LLXH01000106">
    <property type="protein sequence ID" value="PKC72963.1"/>
    <property type="molecule type" value="Genomic_DNA"/>
</dbReference>
<name>A0A2N0SBM9_9GLOM</name>
<evidence type="ECO:0000313" key="1">
    <source>
        <dbReference type="EMBL" id="PKC72963.1"/>
    </source>
</evidence>
<dbReference type="Proteomes" id="UP000232688">
    <property type="component" value="Unassembled WGS sequence"/>
</dbReference>
<reference evidence="1 2" key="2">
    <citation type="submission" date="2017-10" db="EMBL/GenBank/DDBJ databases">
        <title>Genome analyses suggest a sexual origin of heterokaryosis in a supposedly ancient asexual fungus.</title>
        <authorList>
            <person name="Corradi N."/>
            <person name="Sedzielewska K."/>
            <person name="Noel J."/>
            <person name="Charron P."/>
            <person name="Farinelli L."/>
            <person name="Marton T."/>
            <person name="Kruger M."/>
            <person name="Pelin A."/>
            <person name="Brachmann A."/>
            <person name="Corradi N."/>
        </authorList>
    </citation>
    <scope>NUCLEOTIDE SEQUENCE [LARGE SCALE GENOMIC DNA]</scope>
    <source>
        <strain evidence="1 2">A1</strain>
    </source>
</reference>
<protein>
    <submittedName>
        <fullName evidence="1">Uncharacterized protein</fullName>
    </submittedName>
</protein>
<dbReference type="VEuPathDB" id="FungiDB:RhiirA1_451711"/>
<proteinExistence type="predicted"/>